<evidence type="ECO:0008006" key="5">
    <source>
        <dbReference type="Google" id="ProtNLM"/>
    </source>
</evidence>
<accession>A0AAJ0BIT9</accession>
<dbReference type="PROSITE" id="PS50088">
    <property type="entry name" value="ANK_REPEAT"/>
    <property type="match status" value="1"/>
</dbReference>
<evidence type="ECO:0000256" key="1">
    <source>
        <dbReference type="PROSITE-ProRule" id="PRU00023"/>
    </source>
</evidence>
<gene>
    <name evidence="3" type="ORF">QBC47DRAFT_460398</name>
</gene>
<dbReference type="Proteomes" id="UP001239445">
    <property type="component" value="Unassembled WGS sequence"/>
</dbReference>
<proteinExistence type="predicted"/>
<dbReference type="Gene3D" id="1.25.40.20">
    <property type="entry name" value="Ankyrin repeat-containing domain"/>
    <property type="match status" value="1"/>
</dbReference>
<evidence type="ECO:0000313" key="3">
    <source>
        <dbReference type="EMBL" id="KAK1756636.1"/>
    </source>
</evidence>
<name>A0AAJ0BIT9_9PEZI</name>
<dbReference type="AlphaFoldDB" id="A0AAJ0BIT9"/>
<keyword evidence="1" id="KW-0040">ANK repeat</keyword>
<sequence length="467" mass="52896">MGTLLSYEATFGAGPRIRLTNPAEYRWEHQLGDEDPVPEVWFYYSANRKAFEQELAESQPCFLYTTSQYFLQQINVEEYFDRLLAHLRLNAVRHTFDKARLANLGEILHIDIIAGTIKSLMLNGNFPRLGETEAAQLKHLCLLAYRIDDPAKLVQGAADNGTTLDALPKRWLDLLAIIAYARRQPDTLKLLLSYPAPTPKSTFDLLTAWVIMLRKSAPDTVFEHSRPVGRAKLCEIQLWTTILSSPGKWIHLPMTRDDYGLYHGLQRLLWLEEEPQLREHPDVEKFCRAFNDIGIAVTPRTLSGLLSLRPIQQAENTRGIKPCSFRLATMILECFPISRIAASESKNGVGNKLRPGSAATILLPITQWPKNNRDRLAVMRMLLDQGCDPNDMISNNMWERQSMSEASRKLGDTPLHQAAERGDDQMVKLLLEFGAKRDVKSGWRGDTPAQRATAHQRLGTAARIERG</sequence>
<dbReference type="SMART" id="SM00248">
    <property type="entry name" value="ANK"/>
    <property type="match status" value="1"/>
</dbReference>
<dbReference type="PROSITE" id="PS50297">
    <property type="entry name" value="ANK_REP_REGION"/>
    <property type="match status" value="1"/>
</dbReference>
<dbReference type="EMBL" id="MU839832">
    <property type="protein sequence ID" value="KAK1756636.1"/>
    <property type="molecule type" value="Genomic_DNA"/>
</dbReference>
<keyword evidence="4" id="KW-1185">Reference proteome</keyword>
<organism evidence="3 4">
    <name type="scientific">Echria macrotheca</name>
    <dbReference type="NCBI Taxonomy" id="438768"/>
    <lineage>
        <taxon>Eukaryota</taxon>
        <taxon>Fungi</taxon>
        <taxon>Dikarya</taxon>
        <taxon>Ascomycota</taxon>
        <taxon>Pezizomycotina</taxon>
        <taxon>Sordariomycetes</taxon>
        <taxon>Sordariomycetidae</taxon>
        <taxon>Sordariales</taxon>
        <taxon>Schizotheciaceae</taxon>
        <taxon>Echria</taxon>
    </lineage>
</organism>
<dbReference type="InterPro" id="IPR036770">
    <property type="entry name" value="Ankyrin_rpt-contain_sf"/>
</dbReference>
<dbReference type="InterPro" id="IPR002110">
    <property type="entry name" value="Ankyrin_rpt"/>
</dbReference>
<evidence type="ECO:0000256" key="2">
    <source>
        <dbReference type="SAM" id="MobiDB-lite"/>
    </source>
</evidence>
<feature type="repeat" description="ANK" evidence="1">
    <location>
        <begin position="410"/>
        <end position="442"/>
    </location>
</feature>
<dbReference type="Pfam" id="PF12796">
    <property type="entry name" value="Ank_2"/>
    <property type="match status" value="1"/>
</dbReference>
<reference evidence="3" key="1">
    <citation type="submission" date="2023-06" db="EMBL/GenBank/DDBJ databases">
        <title>Genome-scale phylogeny and comparative genomics of the fungal order Sordariales.</title>
        <authorList>
            <consortium name="Lawrence Berkeley National Laboratory"/>
            <person name="Hensen N."/>
            <person name="Bonometti L."/>
            <person name="Westerberg I."/>
            <person name="Brannstrom I.O."/>
            <person name="Guillou S."/>
            <person name="Cros-Aarteil S."/>
            <person name="Calhoun S."/>
            <person name="Haridas S."/>
            <person name="Kuo A."/>
            <person name="Mondo S."/>
            <person name="Pangilinan J."/>
            <person name="Riley R."/>
            <person name="Labutti K."/>
            <person name="Andreopoulos B."/>
            <person name="Lipzen A."/>
            <person name="Chen C."/>
            <person name="Yanf M."/>
            <person name="Daum C."/>
            <person name="Ng V."/>
            <person name="Clum A."/>
            <person name="Steindorff A."/>
            <person name="Ohm R."/>
            <person name="Martin F."/>
            <person name="Silar P."/>
            <person name="Natvig D."/>
            <person name="Lalanne C."/>
            <person name="Gautier V."/>
            <person name="Ament-Velasquez S.L."/>
            <person name="Kruys A."/>
            <person name="Hutchinson M.I."/>
            <person name="Powell A.J."/>
            <person name="Barry K."/>
            <person name="Miller A.N."/>
            <person name="Grigoriev I.V."/>
            <person name="Debuchy R."/>
            <person name="Gladieux P."/>
            <person name="Thoren M.H."/>
            <person name="Johannesson H."/>
        </authorList>
    </citation>
    <scope>NUCLEOTIDE SEQUENCE</scope>
    <source>
        <strain evidence="3">PSN4</strain>
    </source>
</reference>
<protein>
    <recommendedName>
        <fullName evidence="5">Ankyrin repeat protein</fullName>
    </recommendedName>
</protein>
<dbReference type="SUPFAM" id="SSF48403">
    <property type="entry name" value="Ankyrin repeat"/>
    <property type="match status" value="1"/>
</dbReference>
<evidence type="ECO:0000313" key="4">
    <source>
        <dbReference type="Proteomes" id="UP001239445"/>
    </source>
</evidence>
<feature type="region of interest" description="Disordered" evidence="2">
    <location>
        <begin position="440"/>
        <end position="467"/>
    </location>
</feature>
<comment type="caution">
    <text evidence="3">The sequence shown here is derived from an EMBL/GenBank/DDBJ whole genome shotgun (WGS) entry which is preliminary data.</text>
</comment>